<name>X1APJ5_9ZZZZ</name>
<proteinExistence type="predicted"/>
<evidence type="ECO:0000313" key="1">
    <source>
        <dbReference type="EMBL" id="GAG61786.1"/>
    </source>
</evidence>
<sequence>MKRKSTLKSVIKGKDRDLVIVWRRNKLLDAMAKQFAKLTGQKLTR</sequence>
<organism evidence="1">
    <name type="scientific">marine sediment metagenome</name>
    <dbReference type="NCBI Taxonomy" id="412755"/>
    <lineage>
        <taxon>unclassified sequences</taxon>
        <taxon>metagenomes</taxon>
        <taxon>ecological metagenomes</taxon>
    </lineage>
</organism>
<gene>
    <name evidence="1" type="ORF">S01H4_17451</name>
</gene>
<accession>X1APJ5</accession>
<reference evidence="1" key="1">
    <citation type="journal article" date="2014" name="Front. Microbiol.">
        <title>High frequency of phylogenetically diverse reductive dehalogenase-homologous genes in deep subseafloor sedimentary metagenomes.</title>
        <authorList>
            <person name="Kawai M."/>
            <person name="Futagami T."/>
            <person name="Toyoda A."/>
            <person name="Takaki Y."/>
            <person name="Nishi S."/>
            <person name="Hori S."/>
            <person name="Arai W."/>
            <person name="Tsubouchi T."/>
            <person name="Morono Y."/>
            <person name="Uchiyama I."/>
            <person name="Ito T."/>
            <person name="Fujiyama A."/>
            <person name="Inagaki F."/>
            <person name="Takami H."/>
        </authorList>
    </citation>
    <scope>NUCLEOTIDE SEQUENCE</scope>
    <source>
        <strain evidence="1">Expedition CK06-06</strain>
    </source>
</reference>
<dbReference type="EMBL" id="BART01007687">
    <property type="protein sequence ID" value="GAG61786.1"/>
    <property type="molecule type" value="Genomic_DNA"/>
</dbReference>
<dbReference type="AlphaFoldDB" id="X1APJ5"/>
<protein>
    <submittedName>
        <fullName evidence="1">Uncharacterized protein</fullName>
    </submittedName>
</protein>
<comment type="caution">
    <text evidence="1">The sequence shown here is derived from an EMBL/GenBank/DDBJ whole genome shotgun (WGS) entry which is preliminary data.</text>
</comment>